<proteinExistence type="predicted"/>
<keyword evidence="3" id="KW-1185">Reference proteome</keyword>
<name>A0ABV6NRE9_9ACTN</name>
<feature type="chain" id="PRO_5045455280" description="Lipoprotein" evidence="1">
    <location>
        <begin position="19"/>
        <end position="258"/>
    </location>
</feature>
<comment type="caution">
    <text evidence="2">The sequence shown here is derived from an EMBL/GenBank/DDBJ whole genome shotgun (WGS) entry which is preliminary data.</text>
</comment>
<keyword evidence="1" id="KW-0732">Signal</keyword>
<evidence type="ECO:0000313" key="2">
    <source>
        <dbReference type="EMBL" id="MFC0562668.1"/>
    </source>
</evidence>
<protein>
    <recommendedName>
        <fullName evidence="4">Lipoprotein</fullName>
    </recommendedName>
</protein>
<gene>
    <name evidence="2" type="ORF">ACFFHU_00540</name>
</gene>
<sequence length="258" mass="26871">MRARPVASAVSLALVAVAALGACGRSEPGVAAYVGDATYSTDRVDHIYTDAQSKFHDAVQGQIAAQAAQSGASPTVEPPRSTVTRQDVVDLLVGIDLGKRVAAEKKIPISDQVTAEQLESDIQMPASAEFAKLWGEWIDIYGTLSEKLPPAELSDQAVMAIYQALVKVGKIPGGMSVTQVRQTFGDGGFVRTTTAVSAALADEAKRIGVTVNPRYRPLGVPAVVSTGSGVILYELPYVDQDGPVIDLAPSAGPSAPAQ</sequence>
<dbReference type="RefSeq" id="WP_377334519.1">
    <property type="nucleotide sequence ID" value="NZ_JBHLUE010000001.1"/>
</dbReference>
<reference evidence="2 3" key="1">
    <citation type="submission" date="2024-09" db="EMBL/GenBank/DDBJ databases">
        <authorList>
            <person name="Sun Q."/>
            <person name="Mori K."/>
        </authorList>
    </citation>
    <scope>NUCLEOTIDE SEQUENCE [LARGE SCALE GENOMIC DNA]</scope>
    <source>
        <strain evidence="2 3">TBRC 2205</strain>
    </source>
</reference>
<accession>A0ABV6NRE9</accession>
<feature type="signal peptide" evidence="1">
    <location>
        <begin position="1"/>
        <end position="18"/>
    </location>
</feature>
<evidence type="ECO:0008006" key="4">
    <source>
        <dbReference type="Google" id="ProtNLM"/>
    </source>
</evidence>
<evidence type="ECO:0000313" key="3">
    <source>
        <dbReference type="Proteomes" id="UP001589894"/>
    </source>
</evidence>
<dbReference type="Proteomes" id="UP001589894">
    <property type="component" value="Unassembled WGS sequence"/>
</dbReference>
<dbReference type="PROSITE" id="PS51257">
    <property type="entry name" value="PROKAR_LIPOPROTEIN"/>
    <property type="match status" value="1"/>
</dbReference>
<evidence type="ECO:0000256" key="1">
    <source>
        <dbReference type="SAM" id="SignalP"/>
    </source>
</evidence>
<organism evidence="2 3">
    <name type="scientific">Plantactinospora siamensis</name>
    <dbReference type="NCBI Taxonomy" id="555372"/>
    <lineage>
        <taxon>Bacteria</taxon>
        <taxon>Bacillati</taxon>
        <taxon>Actinomycetota</taxon>
        <taxon>Actinomycetes</taxon>
        <taxon>Micromonosporales</taxon>
        <taxon>Micromonosporaceae</taxon>
        <taxon>Plantactinospora</taxon>
    </lineage>
</organism>
<dbReference type="EMBL" id="JBHLUE010000001">
    <property type="protein sequence ID" value="MFC0562668.1"/>
    <property type="molecule type" value="Genomic_DNA"/>
</dbReference>